<protein>
    <submittedName>
        <fullName evidence="1">Uncharacterized protein</fullName>
    </submittedName>
</protein>
<gene>
    <name evidence="1" type="ORF">TorRG33x02_248930</name>
</gene>
<dbReference type="AlphaFoldDB" id="A0A2P5DK65"/>
<evidence type="ECO:0000313" key="1">
    <source>
        <dbReference type="EMBL" id="PON73635.1"/>
    </source>
</evidence>
<keyword evidence="2" id="KW-1185">Reference proteome</keyword>
<proteinExistence type="predicted"/>
<comment type="caution">
    <text evidence="1">The sequence shown here is derived from an EMBL/GenBank/DDBJ whole genome shotgun (WGS) entry which is preliminary data.</text>
</comment>
<sequence>METELKLGWFWRNIIWKVLLLSLLKLFNHDHLLTEIYITTKNYVSEHTTDTQFNGNRHSLHDSSSSFSTSQEPSLLLFHETPLVWVVTSNASKLSFLV</sequence>
<reference evidence="2" key="1">
    <citation type="submission" date="2016-06" db="EMBL/GenBank/DDBJ databases">
        <title>Parallel loss of symbiosis genes in relatives of nitrogen-fixing non-legume Parasponia.</title>
        <authorList>
            <person name="Van Velzen R."/>
            <person name="Holmer R."/>
            <person name="Bu F."/>
            <person name="Rutten L."/>
            <person name="Van Zeijl A."/>
            <person name="Liu W."/>
            <person name="Santuari L."/>
            <person name="Cao Q."/>
            <person name="Sharma T."/>
            <person name="Shen D."/>
            <person name="Roswanjaya Y."/>
            <person name="Wardhani T."/>
            <person name="Kalhor M.S."/>
            <person name="Jansen J."/>
            <person name="Van den Hoogen J."/>
            <person name="Gungor B."/>
            <person name="Hartog M."/>
            <person name="Hontelez J."/>
            <person name="Verver J."/>
            <person name="Yang W.-C."/>
            <person name="Schijlen E."/>
            <person name="Repin R."/>
            <person name="Schilthuizen M."/>
            <person name="Schranz E."/>
            <person name="Heidstra R."/>
            <person name="Miyata K."/>
            <person name="Fedorova E."/>
            <person name="Kohlen W."/>
            <person name="Bisseling T."/>
            <person name="Smit S."/>
            <person name="Geurts R."/>
        </authorList>
    </citation>
    <scope>NUCLEOTIDE SEQUENCE [LARGE SCALE GENOMIC DNA]</scope>
    <source>
        <strain evidence="2">cv. RG33-2</strain>
    </source>
</reference>
<name>A0A2P5DK65_TREOI</name>
<dbReference type="EMBL" id="JXTC01000265">
    <property type="protein sequence ID" value="PON73635.1"/>
    <property type="molecule type" value="Genomic_DNA"/>
</dbReference>
<dbReference type="Proteomes" id="UP000237000">
    <property type="component" value="Unassembled WGS sequence"/>
</dbReference>
<dbReference type="InParanoid" id="A0A2P5DK65"/>
<accession>A0A2P5DK65</accession>
<organism evidence="1 2">
    <name type="scientific">Trema orientale</name>
    <name type="common">Charcoal tree</name>
    <name type="synonym">Celtis orientalis</name>
    <dbReference type="NCBI Taxonomy" id="63057"/>
    <lineage>
        <taxon>Eukaryota</taxon>
        <taxon>Viridiplantae</taxon>
        <taxon>Streptophyta</taxon>
        <taxon>Embryophyta</taxon>
        <taxon>Tracheophyta</taxon>
        <taxon>Spermatophyta</taxon>
        <taxon>Magnoliopsida</taxon>
        <taxon>eudicotyledons</taxon>
        <taxon>Gunneridae</taxon>
        <taxon>Pentapetalae</taxon>
        <taxon>rosids</taxon>
        <taxon>fabids</taxon>
        <taxon>Rosales</taxon>
        <taxon>Cannabaceae</taxon>
        <taxon>Trema</taxon>
    </lineage>
</organism>
<evidence type="ECO:0000313" key="2">
    <source>
        <dbReference type="Proteomes" id="UP000237000"/>
    </source>
</evidence>